<dbReference type="Gene3D" id="2.40.420.20">
    <property type="match status" value="1"/>
</dbReference>
<reference evidence="5 6" key="1">
    <citation type="submission" date="2019-09" db="EMBL/GenBank/DDBJ databases">
        <title>Genome sequence and assembly of Flavobacterium sp.</title>
        <authorList>
            <person name="Chhetri G."/>
        </authorList>
    </citation>
    <scope>NUCLEOTIDE SEQUENCE [LARGE SCALE GENOMIC DNA]</scope>
    <source>
        <strain evidence="5 6">SNL9</strain>
    </source>
</reference>
<feature type="domain" description="Multidrug resistance protein MdtA-like beta-barrel" evidence="4">
    <location>
        <begin position="235"/>
        <end position="292"/>
    </location>
</feature>
<evidence type="ECO:0000259" key="3">
    <source>
        <dbReference type="Pfam" id="PF25917"/>
    </source>
</evidence>
<dbReference type="GO" id="GO:0005886">
    <property type="term" value="C:plasma membrane"/>
    <property type="evidence" value="ECO:0007669"/>
    <property type="project" value="TreeGrafter"/>
</dbReference>
<feature type="domain" description="Multidrug resistance protein MdtA-like alpha-helical hairpin" evidence="2">
    <location>
        <begin position="102"/>
        <end position="169"/>
    </location>
</feature>
<dbReference type="GO" id="GO:0022857">
    <property type="term" value="F:transmembrane transporter activity"/>
    <property type="evidence" value="ECO:0007669"/>
    <property type="project" value="InterPro"/>
</dbReference>
<evidence type="ECO:0000313" key="5">
    <source>
        <dbReference type="EMBL" id="KAA5538060.1"/>
    </source>
</evidence>
<dbReference type="InterPro" id="IPR006143">
    <property type="entry name" value="RND_pump_MFP"/>
</dbReference>
<evidence type="ECO:0000259" key="4">
    <source>
        <dbReference type="Pfam" id="PF25944"/>
    </source>
</evidence>
<dbReference type="Proteomes" id="UP000325141">
    <property type="component" value="Unassembled WGS sequence"/>
</dbReference>
<dbReference type="SUPFAM" id="SSF111369">
    <property type="entry name" value="HlyD-like secretion proteins"/>
    <property type="match status" value="1"/>
</dbReference>
<comment type="caution">
    <text evidence="5">The sequence shown here is derived from an EMBL/GenBank/DDBJ whole genome shotgun (WGS) entry which is preliminary data.</text>
</comment>
<dbReference type="GO" id="GO:0030313">
    <property type="term" value="C:cell envelope"/>
    <property type="evidence" value="ECO:0007669"/>
    <property type="project" value="UniProtKB-SubCell"/>
</dbReference>
<dbReference type="Gene3D" id="1.10.287.470">
    <property type="entry name" value="Helix hairpin bin"/>
    <property type="match status" value="1"/>
</dbReference>
<dbReference type="EMBL" id="VWSG01000001">
    <property type="protein sequence ID" value="KAA5538060.1"/>
    <property type="molecule type" value="Genomic_DNA"/>
</dbReference>
<keyword evidence="6" id="KW-1185">Reference proteome</keyword>
<gene>
    <name evidence="5" type="ORF">F0460_00190</name>
</gene>
<proteinExistence type="inferred from homology"/>
<dbReference type="InterPro" id="IPR058625">
    <property type="entry name" value="MdtA-like_BSH"/>
</dbReference>
<comment type="similarity">
    <text evidence="1">Belongs to the membrane fusion protein (MFP) (TC 8.A.1) family.</text>
</comment>
<dbReference type="Pfam" id="PF25917">
    <property type="entry name" value="BSH_RND"/>
    <property type="match status" value="1"/>
</dbReference>
<accession>A0A5M6CUM2</accession>
<dbReference type="AlphaFoldDB" id="A0A5M6CUM2"/>
<dbReference type="PANTHER" id="PTHR30158">
    <property type="entry name" value="ACRA/E-RELATED COMPONENT OF DRUG EFFLUX TRANSPORTER"/>
    <property type="match status" value="1"/>
</dbReference>
<dbReference type="Pfam" id="PF25944">
    <property type="entry name" value="Beta-barrel_RND"/>
    <property type="match status" value="1"/>
</dbReference>
<dbReference type="Gene3D" id="2.40.30.170">
    <property type="match status" value="1"/>
</dbReference>
<dbReference type="Gene3D" id="2.40.50.100">
    <property type="match status" value="1"/>
</dbReference>
<dbReference type="PROSITE" id="PS51257">
    <property type="entry name" value="PROKAR_LIPOPROTEIN"/>
    <property type="match status" value="1"/>
</dbReference>
<dbReference type="InterPro" id="IPR058624">
    <property type="entry name" value="MdtA-like_HH"/>
</dbReference>
<protein>
    <submittedName>
        <fullName evidence="5">Efflux RND transporter periplasmic adaptor subunit</fullName>
    </submittedName>
</protein>
<evidence type="ECO:0000313" key="6">
    <source>
        <dbReference type="Proteomes" id="UP000325141"/>
    </source>
</evidence>
<dbReference type="RefSeq" id="WP_150009303.1">
    <property type="nucleotide sequence ID" value="NZ_VWSG01000001.1"/>
</dbReference>
<evidence type="ECO:0000259" key="2">
    <source>
        <dbReference type="Pfam" id="PF25876"/>
    </source>
</evidence>
<feature type="domain" description="Multidrug resistance protein MdtA-like barrel-sandwich hybrid" evidence="3">
    <location>
        <begin position="62"/>
        <end position="201"/>
    </location>
</feature>
<organism evidence="5 6">
    <name type="scientific">Paenimyroides baculatum</name>
    <dbReference type="NCBI Taxonomy" id="2608000"/>
    <lineage>
        <taxon>Bacteria</taxon>
        <taxon>Pseudomonadati</taxon>
        <taxon>Bacteroidota</taxon>
        <taxon>Flavobacteriia</taxon>
        <taxon>Flavobacteriales</taxon>
        <taxon>Flavobacteriaceae</taxon>
        <taxon>Paenimyroides</taxon>
    </lineage>
</organism>
<evidence type="ECO:0000256" key="1">
    <source>
        <dbReference type="ARBA" id="ARBA00009477"/>
    </source>
</evidence>
<dbReference type="InterPro" id="IPR058626">
    <property type="entry name" value="MdtA-like_b-barrel"/>
</dbReference>
<name>A0A5M6CUM2_9FLAO</name>
<dbReference type="NCBIfam" id="TIGR01730">
    <property type="entry name" value="RND_mfp"/>
    <property type="match status" value="1"/>
</dbReference>
<dbReference type="PANTHER" id="PTHR30158:SF23">
    <property type="entry name" value="MULTIDRUG RESISTANCE PROTEIN MEXA"/>
    <property type="match status" value="1"/>
</dbReference>
<dbReference type="Pfam" id="PF25876">
    <property type="entry name" value="HH_MFP_RND"/>
    <property type="match status" value="1"/>
</dbReference>
<sequence length="384" mass="40839">MKNNTIKALFMVLIGTATIGCSKKEEAPQAVAPALDVVAATMKDVVGYTTFPATIQGKINNDVRAKIQGYIQEVYVHEGQVVSKGQPLFKLEANNLTETASAAKSGIAVAQANVNVAQVEVDKLIPLVQKNIISNVQLETAKANLASAKSMLAQAKANFGSASANVDYSVVRAPISGIVGQLPLKKGSLVGPADQMALTTIADISSVYAYFSMNEKEYFQFLNEAPGTSLGEKIKNLPQVELELADGSIYSEKGKIETVSGQIDAATGTVQFRVAFSNPNKLLSNGNSGTIRLPKKYTNVLVVPEVASYEQQGKINVYKVVKDTVVSTVVDVTARVDNMIIVKQGIKEGDVIVVSGVGSLKNKMAIKPKTANFDTIVNAVKPVF</sequence>
<dbReference type="GO" id="GO:0046677">
    <property type="term" value="P:response to antibiotic"/>
    <property type="evidence" value="ECO:0007669"/>
    <property type="project" value="TreeGrafter"/>
</dbReference>